<dbReference type="Pfam" id="PF00201">
    <property type="entry name" value="UDPGT"/>
    <property type="match status" value="1"/>
</dbReference>
<evidence type="ECO:0000256" key="2">
    <source>
        <dbReference type="ARBA" id="ARBA00022676"/>
    </source>
</evidence>
<dbReference type="PANTHER" id="PTHR48043">
    <property type="entry name" value="EG:EG0003.4 PROTEIN-RELATED"/>
    <property type="match status" value="1"/>
</dbReference>
<comment type="similarity">
    <text evidence="1">Belongs to the UDP-glycosyltransferase family.</text>
</comment>
<reference evidence="5 6" key="1">
    <citation type="journal article" date="2022" name="Allergy">
        <title>Genome assembly and annotation of Periplaneta americana reveal a comprehensive cockroach allergen profile.</title>
        <authorList>
            <person name="Wang L."/>
            <person name="Xiong Q."/>
            <person name="Saelim N."/>
            <person name="Wang L."/>
            <person name="Nong W."/>
            <person name="Wan A.T."/>
            <person name="Shi M."/>
            <person name="Liu X."/>
            <person name="Cao Q."/>
            <person name="Hui J.H.L."/>
            <person name="Sookrung N."/>
            <person name="Leung T.F."/>
            <person name="Tungtrongchitr A."/>
            <person name="Tsui S.K.W."/>
        </authorList>
    </citation>
    <scope>NUCLEOTIDE SEQUENCE [LARGE SCALE GENOMIC DNA]</scope>
    <source>
        <strain evidence="5">PWHHKU_190912</strain>
    </source>
</reference>
<dbReference type="Proteomes" id="UP001148838">
    <property type="component" value="Unassembled WGS sequence"/>
</dbReference>
<dbReference type="Gene3D" id="3.40.50.2000">
    <property type="entry name" value="Glycogen Phosphorylase B"/>
    <property type="match status" value="1"/>
</dbReference>
<dbReference type="InterPro" id="IPR002213">
    <property type="entry name" value="UDP_glucos_trans"/>
</dbReference>
<evidence type="ECO:0000313" key="5">
    <source>
        <dbReference type="EMBL" id="KAJ4434827.1"/>
    </source>
</evidence>
<keyword evidence="6" id="KW-1185">Reference proteome</keyword>
<protein>
    <recommendedName>
        <fullName evidence="4">MULE transposase domain-containing protein</fullName>
    </recommendedName>
</protein>
<evidence type="ECO:0000259" key="4">
    <source>
        <dbReference type="Pfam" id="PF10551"/>
    </source>
</evidence>
<sequence>MDKLARKYLGDDIPSITELKKNTSLIMANSHFSLNTPRPTIPAFVEVGGLHLKTDGKLPKDLKTYLDNSKEGVIYFCLGSLIKSSTLPEDKKQMFIEAFSNTKLNVLWKIDEISGLPDNVKTYKWFPQFEILKHPNVRMFITHGGLMGTMEGVYTGVPMIGVPMFADQELNINVCVMKGIAILLDFDTLTTEKITNAIDAILNNLRVSFAYPLEYDEKAKIGGQEILRKKRSGYNLRHDQCFNAHLSGFRSTVLRGVKRRAQERVNGPAMVINREALEELAAASEEVQMSLSERNSVLRTINRFQNKNGPIVPVPLQKLSRKEQITYTPIFEEVKMHAQRRNLQLQPDNAMTDLEMAAINAIRTGFPPTRVQYCLFYFTQAIWRFGVTQSQLKVP</sequence>
<keyword evidence="3" id="KW-0808">Transferase</keyword>
<dbReference type="SUPFAM" id="SSF53756">
    <property type="entry name" value="UDP-Glycosyltransferase/glycogen phosphorylase"/>
    <property type="match status" value="1"/>
</dbReference>
<dbReference type="Pfam" id="PF10551">
    <property type="entry name" value="MULE"/>
    <property type="match status" value="1"/>
</dbReference>
<dbReference type="InterPro" id="IPR018289">
    <property type="entry name" value="MULE_transposase_dom"/>
</dbReference>
<feature type="domain" description="MULE transposase" evidence="4">
    <location>
        <begin position="305"/>
        <end position="380"/>
    </location>
</feature>
<proteinExistence type="inferred from homology"/>
<name>A0ABQ8SMF3_PERAM</name>
<dbReference type="CDD" id="cd03784">
    <property type="entry name" value="GT1_Gtf-like"/>
    <property type="match status" value="1"/>
</dbReference>
<dbReference type="InterPro" id="IPR050271">
    <property type="entry name" value="UDP-glycosyltransferase"/>
</dbReference>
<keyword evidence="2" id="KW-0328">Glycosyltransferase</keyword>
<evidence type="ECO:0000256" key="1">
    <source>
        <dbReference type="ARBA" id="ARBA00009995"/>
    </source>
</evidence>
<comment type="caution">
    <text evidence="5">The sequence shown here is derived from an EMBL/GenBank/DDBJ whole genome shotgun (WGS) entry which is preliminary data.</text>
</comment>
<evidence type="ECO:0000313" key="6">
    <source>
        <dbReference type="Proteomes" id="UP001148838"/>
    </source>
</evidence>
<organism evidence="5 6">
    <name type="scientific">Periplaneta americana</name>
    <name type="common">American cockroach</name>
    <name type="synonym">Blatta americana</name>
    <dbReference type="NCBI Taxonomy" id="6978"/>
    <lineage>
        <taxon>Eukaryota</taxon>
        <taxon>Metazoa</taxon>
        <taxon>Ecdysozoa</taxon>
        <taxon>Arthropoda</taxon>
        <taxon>Hexapoda</taxon>
        <taxon>Insecta</taxon>
        <taxon>Pterygota</taxon>
        <taxon>Neoptera</taxon>
        <taxon>Polyneoptera</taxon>
        <taxon>Dictyoptera</taxon>
        <taxon>Blattodea</taxon>
        <taxon>Blattoidea</taxon>
        <taxon>Blattidae</taxon>
        <taxon>Blattinae</taxon>
        <taxon>Periplaneta</taxon>
    </lineage>
</organism>
<dbReference type="PANTHER" id="PTHR48043:SF159">
    <property type="entry name" value="EG:EG0003.4 PROTEIN-RELATED"/>
    <property type="match status" value="1"/>
</dbReference>
<evidence type="ECO:0000256" key="3">
    <source>
        <dbReference type="ARBA" id="ARBA00022679"/>
    </source>
</evidence>
<gene>
    <name evidence="5" type="ORF">ANN_23398</name>
</gene>
<dbReference type="EMBL" id="JAJSOF020000025">
    <property type="protein sequence ID" value="KAJ4434827.1"/>
    <property type="molecule type" value="Genomic_DNA"/>
</dbReference>
<accession>A0ABQ8SMF3</accession>